<protein>
    <submittedName>
        <fullName evidence="1">Uncharacterized protein</fullName>
    </submittedName>
</protein>
<proteinExistence type="predicted"/>
<keyword evidence="2" id="KW-1185">Reference proteome</keyword>
<dbReference type="AlphaFoldDB" id="A0A0F6B8F2"/>
<dbReference type="PATRIC" id="fig|588858.6.peg.4027"/>
<dbReference type="Proteomes" id="UP000002695">
    <property type="component" value="Chromosome"/>
</dbReference>
<accession>A0A0F6B8F2</accession>
<name>A0A0F6B8F2_SALT1</name>
<evidence type="ECO:0000313" key="2">
    <source>
        <dbReference type="Proteomes" id="UP000002695"/>
    </source>
</evidence>
<gene>
    <name evidence="1" type="ordered locus">STM14_4416</name>
</gene>
<dbReference type="HOGENOM" id="CLU_211066_0_0_6"/>
<reference evidence="1 2" key="1">
    <citation type="journal article" date="2010" name="J. Bacteriol.">
        <title>Short-term signatures of evolutionary change in the Salmonella enterica serovar typhimurium 14028 genome.</title>
        <authorList>
            <person name="Jarvik T."/>
            <person name="Smillie C."/>
            <person name="Groisman E.A."/>
            <person name="Ochman H."/>
        </authorList>
    </citation>
    <scope>NUCLEOTIDE SEQUENCE [LARGE SCALE GENOMIC DNA]</scope>
    <source>
        <strain evidence="2">14028s / SGSC 2262</strain>
    </source>
</reference>
<dbReference type="KEGG" id="seo:STM14_4416"/>
<dbReference type="EMBL" id="CP001363">
    <property type="protein sequence ID" value="ACY90800.1"/>
    <property type="molecule type" value="Genomic_DNA"/>
</dbReference>
<organism evidence="1 2">
    <name type="scientific">Salmonella typhimurium (strain 14028s / SGSC 2262)</name>
    <dbReference type="NCBI Taxonomy" id="588858"/>
    <lineage>
        <taxon>Bacteria</taxon>
        <taxon>Pseudomonadati</taxon>
        <taxon>Pseudomonadota</taxon>
        <taxon>Gammaproteobacteria</taxon>
        <taxon>Enterobacterales</taxon>
        <taxon>Enterobacteriaceae</taxon>
        <taxon>Salmonella</taxon>
    </lineage>
</organism>
<evidence type="ECO:0000313" key="1">
    <source>
        <dbReference type="EMBL" id="ACY90800.1"/>
    </source>
</evidence>
<sequence length="58" mass="6638">MRNSSQQTADDNCHFLSIYYGFLFICQDSIAIAFFFCGFQRFFESQSTFGDSLNSGVK</sequence>